<feature type="region of interest" description="Disordered" evidence="1">
    <location>
        <begin position="383"/>
        <end position="403"/>
    </location>
</feature>
<dbReference type="AlphaFoldDB" id="A0A067NI52"/>
<dbReference type="Pfam" id="PF17667">
    <property type="entry name" value="Pkinase_fungal"/>
    <property type="match status" value="1"/>
</dbReference>
<reference evidence="4" key="1">
    <citation type="journal article" date="2014" name="Proc. Natl. Acad. Sci. U.S.A.">
        <title>Extensive sampling of basidiomycete genomes demonstrates inadequacy of the white-rot/brown-rot paradigm for wood decay fungi.</title>
        <authorList>
            <person name="Riley R."/>
            <person name="Salamov A.A."/>
            <person name="Brown D.W."/>
            <person name="Nagy L.G."/>
            <person name="Floudas D."/>
            <person name="Held B.W."/>
            <person name="Levasseur A."/>
            <person name="Lombard V."/>
            <person name="Morin E."/>
            <person name="Otillar R."/>
            <person name="Lindquist E.A."/>
            <person name="Sun H."/>
            <person name="LaButti K.M."/>
            <person name="Schmutz J."/>
            <person name="Jabbour D."/>
            <person name="Luo H."/>
            <person name="Baker S.E."/>
            <person name="Pisabarro A.G."/>
            <person name="Walton J.D."/>
            <person name="Blanchette R.A."/>
            <person name="Henrissat B."/>
            <person name="Martin F."/>
            <person name="Cullen D."/>
            <person name="Hibbett D.S."/>
            <person name="Grigoriev I.V."/>
        </authorList>
    </citation>
    <scope>NUCLEOTIDE SEQUENCE [LARGE SCALE GENOMIC DNA]</scope>
    <source>
        <strain evidence="4">PC15</strain>
    </source>
</reference>
<evidence type="ECO:0000256" key="1">
    <source>
        <dbReference type="SAM" id="MobiDB-lite"/>
    </source>
</evidence>
<dbReference type="PANTHER" id="PTHR38248:SF2">
    <property type="entry name" value="FUNK1 11"/>
    <property type="match status" value="1"/>
</dbReference>
<dbReference type="HOGENOM" id="CLU_018408_0_0_1"/>
<dbReference type="InterPro" id="IPR011009">
    <property type="entry name" value="Kinase-like_dom_sf"/>
</dbReference>
<dbReference type="SUPFAM" id="SSF56112">
    <property type="entry name" value="Protein kinase-like (PK-like)"/>
    <property type="match status" value="1"/>
</dbReference>
<gene>
    <name evidence="3" type="ORF">PLEOSDRAFT_162207</name>
</gene>
<protein>
    <recommendedName>
        <fullName evidence="2">Fungal-type protein kinase domain-containing protein</fullName>
    </recommendedName>
</protein>
<feature type="region of interest" description="Disordered" evidence="1">
    <location>
        <begin position="183"/>
        <end position="223"/>
    </location>
</feature>
<sequence>MFGAAPSSSPHCHYSSDEHSNDYYSDSSTEMDAAWKADVALAKLLLGQPLGNVSIEDFVKNVYGFTDDDVNYINKSNVWTLHSGGLQEYNTVLSKDRPEEELYIPFKTIIDDLFKKFSDDGYKLDLNLVPPGDEQLDSTGAPWTPDGLLFFKSFNAKVDKLSWSLSKAFLEFAVTPQEQMNETEACVTVSPPDSAPSSTSSGSKRSSSDVLELQEQGPSKRFKQIARKESQATGYALAIMTFACRRWTTGLVITDKDVRVHYYDRIGAIVTKKFNFAEEPSKLAMLALALAKCDMPHAGFEPLISSGPRLGLPLSAPPSSMKDTVLRLPTCDNAGATFVKDLGQGSYSDFEITGDPLYVFRGVSGRGSHILPGHLVAAVKEKGTQTEQAAADDPTTPKHGGKNGNVATGMTKEAPSQVTMAAKLSWPLAVRPKLEAEVVQSLRESVPWIKPFLPKVHFAMVLKGRSIGLPGNLFRSMTTTHKLEQRYLTLMIADQYKHLWEVPRFEDFMPVYLDIVECHHAAMKFGKVLHRDISAGNVLWRSVPKSRCVGVLNDWDQASDIIPQGPLKYRTGTGPFMARDLLAGGSEPPTHLYRHDLESLFYLLVWAAVLYTLDKQQSFSSQPNGSILRWTGTYADARQAKAAFLYDPLPVFEGMQPAFNLLRGRLYGLWGLFHKAHNNSVSLALRPRRRSHANVAPNAGRAVRNVDLVLPEGSNDGELPVVESSPNLESPTLIEPLPLDEVEIDFETLGGCLTFENFLAALGESPGPSAPSTTTSPQSDYCDSRVDALPISYVIFEIYNQRLYRTKPHVKWYNLTNITITIWCRRNFKQWPFVGASKFCWRNQARLG</sequence>
<dbReference type="Proteomes" id="UP000027073">
    <property type="component" value="Unassembled WGS sequence"/>
</dbReference>
<dbReference type="VEuPathDB" id="FungiDB:PLEOSDRAFT_162207"/>
<dbReference type="PANTHER" id="PTHR38248">
    <property type="entry name" value="FUNK1 6"/>
    <property type="match status" value="1"/>
</dbReference>
<proteinExistence type="predicted"/>
<organism evidence="3 4">
    <name type="scientific">Pleurotus ostreatus (strain PC15)</name>
    <name type="common">Oyster mushroom</name>
    <dbReference type="NCBI Taxonomy" id="1137138"/>
    <lineage>
        <taxon>Eukaryota</taxon>
        <taxon>Fungi</taxon>
        <taxon>Dikarya</taxon>
        <taxon>Basidiomycota</taxon>
        <taxon>Agaricomycotina</taxon>
        <taxon>Agaricomycetes</taxon>
        <taxon>Agaricomycetidae</taxon>
        <taxon>Agaricales</taxon>
        <taxon>Pleurotineae</taxon>
        <taxon>Pleurotaceae</taxon>
        <taxon>Pleurotus</taxon>
    </lineage>
</organism>
<dbReference type="InterPro" id="IPR040976">
    <property type="entry name" value="Pkinase_fungal"/>
</dbReference>
<evidence type="ECO:0000313" key="3">
    <source>
        <dbReference type="EMBL" id="KDQ23787.1"/>
    </source>
</evidence>
<evidence type="ECO:0000259" key="2">
    <source>
        <dbReference type="Pfam" id="PF17667"/>
    </source>
</evidence>
<evidence type="ECO:0000313" key="4">
    <source>
        <dbReference type="Proteomes" id="UP000027073"/>
    </source>
</evidence>
<dbReference type="OrthoDB" id="5569250at2759"/>
<dbReference type="EMBL" id="KL198012">
    <property type="protein sequence ID" value="KDQ23787.1"/>
    <property type="molecule type" value="Genomic_DNA"/>
</dbReference>
<feature type="compositionally biased region" description="Low complexity" evidence="1">
    <location>
        <begin position="190"/>
        <end position="205"/>
    </location>
</feature>
<name>A0A067NI52_PLEO1</name>
<feature type="domain" description="Fungal-type protein kinase" evidence="2">
    <location>
        <begin position="206"/>
        <end position="607"/>
    </location>
</feature>
<accession>A0A067NI52</accession>
<dbReference type="InParanoid" id="A0A067NI52"/>